<keyword evidence="2" id="KW-1133">Transmembrane helix</keyword>
<keyword evidence="2" id="KW-0472">Membrane</keyword>
<evidence type="ECO:0000259" key="3">
    <source>
        <dbReference type="Pfam" id="PF02096"/>
    </source>
</evidence>
<dbReference type="Proteomes" id="UP001171945">
    <property type="component" value="Unassembled WGS sequence"/>
</dbReference>
<accession>A0ABT7VRH9</accession>
<evidence type="ECO:0000256" key="1">
    <source>
        <dbReference type="RuleBase" id="RU003945"/>
    </source>
</evidence>
<keyword evidence="1 2" id="KW-0812">Transmembrane</keyword>
<proteinExistence type="inferred from homology"/>
<evidence type="ECO:0000313" key="4">
    <source>
        <dbReference type="EMBL" id="MDM8562245.1"/>
    </source>
</evidence>
<dbReference type="EMBL" id="JAUCGM010000095">
    <property type="protein sequence ID" value="MDM8562245.1"/>
    <property type="molecule type" value="Genomic_DNA"/>
</dbReference>
<keyword evidence="5" id="KW-1185">Reference proteome</keyword>
<dbReference type="InterPro" id="IPR028055">
    <property type="entry name" value="YidC/Oxa/ALB_C"/>
</dbReference>
<gene>
    <name evidence="4" type="ORF">QUF54_02710</name>
</gene>
<feature type="transmembrane region" description="Helical" evidence="2">
    <location>
        <begin position="6"/>
        <end position="26"/>
    </location>
</feature>
<sequence>LPIVFTVFFAFFPSGLVLYWTVNNILSISQQWVITKKIAGDV</sequence>
<feature type="non-terminal residue" evidence="4">
    <location>
        <position position="1"/>
    </location>
</feature>
<dbReference type="Pfam" id="PF02096">
    <property type="entry name" value="60KD_IMP"/>
    <property type="match status" value="1"/>
</dbReference>
<comment type="caution">
    <text evidence="4">The sequence shown here is derived from an EMBL/GenBank/DDBJ whole genome shotgun (WGS) entry which is preliminary data.</text>
</comment>
<reference evidence="4" key="1">
    <citation type="submission" date="2023-06" db="EMBL/GenBank/DDBJ databases">
        <title>Uncultivated large filamentous bacteria from sulfidic sediments reveal new species and different genomic features in energy metabolism and defense.</title>
        <authorList>
            <person name="Fonseca A."/>
        </authorList>
    </citation>
    <scope>NUCLEOTIDE SEQUENCE</scope>
    <source>
        <strain evidence="4">HSG4</strain>
    </source>
</reference>
<comment type="subcellular location">
    <subcellularLocation>
        <location evidence="1">Membrane</location>
        <topology evidence="1">Multi-pass membrane protein</topology>
    </subcellularLocation>
</comment>
<feature type="domain" description="Membrane insertase YidC/Oxa/ALB C-terminal" evidence="3">
    <location>
        <begin position="1"/>
        <end position="36"/>
    </location>
</feature>
<name>A0ABT7VRH9_9GAMM</name>
<comment type="similarity">
    <text evidence="1">Belongs to the OXA1/ALB3/YidC family.</text>
</comment>
<organism evidence="4 5">
    <name type="scientific">Candidatus Marithioploca araucensis</name>
    <dbReference type="NCBI Taxonomy" id="70273"/>
    <lineage>
        <taxon>Bacteria</taxon>
        <taxon>Pseudomonadati</taxon>
        <taxon>Pseudomonadota</taxon>
        <taxon>Gammaproteobacteria</taxon>
        <taxon>Thiotrichales</taxon>
        <taxon>Thiotrichaceae</taxon>
        <taxon>Candidatus Marithioploca</taxon>
    </lineage>
</organism>
<protein>
    <submittedName>
        <fullName evidence="4">YidC/Oxa1 family membrane protein insertase</fullName>
    </submittedName>
</protein>
<evidence type="ECO:0000313" key="5">
    <source>
        <dbReference type="Proteomes" id="UP001171945"/>
    </source>
</evidence>
<evidence type="ECO:0000256" key="2">
    <source>
        <dbReference type="SAM" id="Phobius"/>
    </source>
</evidence>